<organism evidence="1 2">
    <name type="scientific">Porites lobata</name>
    <dbReference type="NCBI Taxonomy" id="104759"/>
    <lineage>
        <taxon>Eukaryota</taxon>
        <taxon>Metazoa</taxon>
        <taxon>Cnidaria</taxon>
        <taxon>Anthozoa</taxon>
        <taxon>Hexacorallia</taxon>
        <taxon>Scleractinia</taxon>
        <taxon>Fungiina</taxon>
        <taxon>Poritidae</taxon>
        <taxon>Porites</taxon>
    </lineage>
</organism>
<sequence>MVEQETYRRKNLYLLKPENVERRNGEVFTGNLMQISSLRRSEQFKNALFSDNMSAMDVRVRLEEAFPELSNTRFSCAKRESRDSAKLNFDGDRRVWDGITIKRKLPGSSALYIVVEDE</sequence>
<dbReference type="Proteomes" id="UP001159405">
    <property type="component" value="Unassembled WGS sequence"/>
</dbReference>
<protein>
    <submittedName>
        <fullName evidence="1">Uncharacterized protein</fullName>
    </submittedName>
</protein>
<gene>
    <name evidence="1" type="ORF">PLOB_00036948</name>
</gene>
<comment type="caution">
    <text evidence="1">The sequence shown here is derived from an EMBL/GenBank/DDBJ whole genome shotgun (WGS) entry which is preliminary data.</text>
</comment>
<keyword evidence="2" id="KW-1185">Reference proteome</keyword>
<proteinExistence type="predicted"/>
<accession>A0ABN8P8I4</accession>
<dbReference type="EMBL" id="CALNXK010000053">
    <property type="protein sequence ID" value="CAH3133641.1"/>
    <property type="molecule type" value="Genomic_DNA"/>
</dbReference>
<feature type="non-terminal residue" evidence="1">
    <location>
        <position position="118"/>
    </location>
</feature>
<evidence type="ECO:0000313" key="1">
    <source>
        <dbReference type="EMBL" id="CAH3133641.1"/>
    </source>
</evidence>
<name>A0ABN8P8I4_9CNID</name>
<evidence type="ECO:0000313" key="2">
    <source>
        <dbReference type="Proteomes" id="UP001159405"/>
    </source>
</evidence>
<reference evidence="1 2" key="1">
    <citation type="submission" date="2022-05" db="EMBL/GenBank/DDBJ databases">
        <authorList>
            <consortium name="Genoscope - CEA"/>
            <person name="William W."/>
        </authorList>
    </citation>
    <scope>NUCLEOTIDE SEQUENCE [LARGE SCALE GENOMIC DNA]</scope>
</reference>